<feature type="domain" description="C2H2-type" evidence="13">
    <location>
        <begin position="519"/>
        <end position="546"/>
    </location>
</feature>
<evidence type="ECO:0000256" key="7">
    <source>
        <dbReference type="ARBA" id="ARBA00023015"/>
    </source>
</evidence>
<feature type="domain" description="C2H2-type" evidence="13">
    <location>
        <begin position="463"/>
        <end position="490"/>
    </location>
</feature>
<dbReference type="GO" id="GO:0008270">
    <property type="term" value="F:zinc ion binding"/>
    <property type="evidence" value="ECO:0007669"/>
    <property type="project" value="UniProtKB-KW"/>
</dbReference>
<comment type="subcellular location">
    <subcellularLocation>
        <location evidence="1">Nucleus</location>
    </subcellularLocation>
</comment>
<feature type="domain" description="C2H2-type" evidence="13">
    <location>
        <begin position="603"/>
        <end position="631"/>
    </location>
</feature>
<feature type="domain" description="C2H2-type" evidence="13">
    <location>
        <begin position="491"/>
        <end position="518"/>
    </location>
</feature>
<feature type="domain" description="C2H2-type" evidence="13">
    <location>
        <begin position="547"/>
        <end position="574"/>
    </location>
</feature>
<dbReference type="FunFam" id="3.30.160.60:FF:001049">
    <property type="entry name" value="zinc finger protein 319"/>
    <property type="match status" value="1"/>
</dbReference>
<accession>A0A4E0RLD9</accession>
<evidence type="ECO:0000256" key="12">
    <source>
        <dbReference type="SAM" id="MobiDB-lite"/>
    </source>
</evidence>
<evidence type="ECO:0000313" key="14">
    <source>
        <dbReference type="EMBL" id="THD22098.1"/>
    </source>
</evidence>
<gene>
    <name evidence="14" type="ORF">D915_007283</name>
</gene>
<dbReference type="SMART" id="SM00355">
    <property type="entry name" value="ZnF_C2H2"/>
    <property type="match status" value="6"/>
</dbReference>
<feature type="compositionally biased region" description="Polar residues" evidence="12">
    <location>
        <begin position="1077"/>
        <end position="1087"/>
    </location>
</feature>
<name>A0A4E0RLD9_FASHE</name>
<organism evidence="14 15">
    <name type="scientific">Fasciola hepatica</name>
    <name type="common">Liver fluke</name>
    <dbReference type="NCBI Taxonomy" id="6192"/>
    <lineage>
        <taxon>Eukaryota</taxon>
        <taxon>Metazoa</taxon>
        <taxon>Spiralia</taxon>
        <taxon>Lophotrochozoa</taxon>
        <taxon>Platyhelminthes</taxon>
        <taxon>Trematoda</taxon>
        <taxon>Digenea</taxon>
        <taxon>Plagiorchiida</taxon>
        <taxon>Echinostomata</taxon>
        <taxon>Echinostomatoidea</taxon>
        <taxon>Fasciolidae</taxon>
        <taxon>Fasciola</taxon>
    </lineage>
</organism>
<sequence length="1087" mass="112952">MLDADSVFERLLREAANLVPKMSTPKLTNALKVTSTLQQRITETVTSRLQHEKNDLHLGDQFSLESVFPQNALQDSISLSTGDSGDDTEHSTRSLMQPDAQDPNGYWLQFNSIRFPPSKGYASEGGPNKQGHNNYGTVTVLPQLNHLIRGPYCFHMKNDHLGCDMNIPTSVSFVHTNSRTGSDQLTGSDNSGASGSYSTGTTLLSPMTAAMVSSGAGLSQTACGGTILVPLSAGSAPSVTPLIHYSPASSSHSPSMDNSNAGTVNTSTGTITVSGSAAHIGDMVSVTGTNTSSSVGYTMSGPDVGMTSCVDSSGAAGSMADRGNMTGCNGPKDNLEYCEQGSDQNGQSMSVDETVEMKPEPLEARTPLPVNSLDACIGGATLAVSTPTELASIAFNQLPPLLPFMSHSASPGTTGHTMVSPIVKLGGARSLGSTTTTITLDGNTTGELTSSSSSKSNPGTGPYRCRDCDKEFRILRYLEKHRRIHTGEKPYQCCYCGRQFNDWPNMNRHKRIHTGERPYRCSVCTKTFSQPAVYNEHVKRHTGERPYICGVCTKGFPRAARLAVHMRVHTGERPYACTSCERRFSQPHHLAAHLRVHSGDRPYSCPKCDVSFACISNLRRHRKQVHPSSPIPMQDGTDGNEATVVTLDEKKPTLSRITVATPETGGSTVTLDSAAAAAAAASSLLSSSNLGAGGSGTDAPPVALAAAAAMSGTLLTATGAALVPANLLQNSSSGIPGLILTSGPPGATILAAAPAHFSDQHSQLQPTLIATSNADSLRQTAVTFITSTGELDRSCAGLTGATLTSAGPEGGLLVNSSSGETVYLEPLDPRIAFEPGQPFTLTTIPTSNHPHGTTTILGPSYAGAQILGHPVQLQPGQHGTHIAFTTSLPGHPSHLLAPNTAIFSPNTTVNSSNPGHGTIYTTQSPATIIFPPPSSSNVVSTGASTQTTFALSRGMGGSQTTQSVLHTLGTSQTGQSGLTGSVVTAPTQLFHYHRSASSSRTASPGRPSSTPTQQQQQQQLGVSAATTTMLVPILTTLTSNSSVTESGGCDGLSSAVSCSIASLSSAASSSSSLGPITVTTSVSDTNL</sequence>
<keyword evidence="8" id="KW-0238">DNA-binding</keyword>
<proteinExistence type="predicted"/>
<feature type="region of interest" description="Disordered" evidence="12">
    <location>
        <begin position="993"/>
        <end position="1023"/>
    </location>
</feature>
<dbReference type="FunFam" id="3.30.160.60:FF:000065">
    <property type="entry name" value="B-cell CLL/lymphoma 6, member B"/>
    <property type="match status" value="1"/>
</dbReference>
<dbReference type="GO" id="GO:0000978">
    <property type="term" value="F:RNA polymerase II cis-regulatory region sequence-specific DNA binding"/>
    <property type="evidence" value="ECO:0007669"/>
    <property type="project" value="TreeGrafter"/>
</dbReference>
<feature type="region of interest" description="Disordered" evidence="12">
    <location>
        <begin position="436"/>
        <end position="462"/>
    </location>
</feature>
<feature type="compositionally biased region" description="Low complexity" evidence="12">
    <location>
        <begin position="436"/>
        <end position="456"/>
    </location>
</feature>
<feature type="region of interest" description="Disordered" evidence="12">
    <location>
        <begin position="1067"/>
        <end position="1087"/>
    </location>
</feature>
<dbReference type="Pfam" id="PF00096">
    <property type="entry name" value="zf-C2H2"/>
    <property type="match status" value="5"/>
</dbReference>
<dbReference type="FunFam" id="3.30.160.60:FF:001290">
    <property type="entry name" value="Zinc finger 45-like"/>
    <property type="match status" value="1"/>
</dbReference>
<dbReference type="Proteomes" id="UP000230066">
    <property type="component" value="Unassembled WGS sequence"/>
</dbReference>
<dbReference type="InterPro" id="IPR036236">
    <property type="entry name" value="Znf_C2H2_sf"/>
</dbReference>
<dbReference type="PROSITE" id="PS00028">
    <property type="entry name" value="ZINC_FINGER_C2H2_1"/>
    <property type="match status" value="6"/>
</dbReference>
<dbReference type="PROSITE" id="PS50157">
    <property type="entry name" value="ZINC_FINGER_C2H2_2"/>
    <property type="match status" value="6"/>
</dbReference>
<dbReference type="PANTHER" id="PTHR24393:SF34">
    <property type="entry name" value="PR_SET DOMAIN 13"/>
    <property type="match status" value="1"/>
</dbReference>
<evidence type="ECO:0000256" key="4">
    <source>
        <dbReference type="ARBA" id="ARBA00022737"/>
    </source>
</evidence>
<dbReference type="SUPFAM" id="SSF57667">
    <property type="entry name" value="beta-beta-alpha zinc fingers"/>
    <property type="match status" value="3"/>
</dbReference>
<dbReference type="FunFam" id="3.30.160.60:FF:002343">
    <property type="entry name" value="Zinc finger protein 33A"/>
    <property type="match status" value="1"/>
</dbReference>
<dbReference type="InterPro" id="IPR013087">
    <property type="entry name" value="Znf_C2H2_type"/>
</dbReference>
<dbReference type="Gene3D" id="3.30.160.60">
    <property type="entry name" value="Classic Zinc Finger"/>
    <property type="match status" value="6"/>
</dbReference>
<feature type="domain" description="C2H2-type" evidence="13">
    <location>
        <begin position="575"/>
        <end position="602"/>
    </location>
</feature>
<comment type="caution">
    <text evidence="14">The sequence shown here is derived from an EMBL/GenBank/DDBJ whole genome shotgun (WGS) entry which is preliminary data.</text>
</comment>
<dbReference type="FunFam" id="3.30.160.60:FF:001228">
    <property type="entry name" value="Zinc finger protein 236"/>
    <property type="match status" value="1"/>
</dbReference>
<evidence type="ECO:0000256" key="1">
    <source>
        <dbReference type="ARBA" id="ARBA00004123"/>
    </source>
</evidence>
<evidence type="ECO:0000256" key="9">
    <source>
        <dbReference type="ARBA" id="ARBA00023163"/>
    </source>
</evidence>
<keyword evidence="6" id="KW-0862">Zinc</keyword>
<dbReference type="PANTHER" id="PTHR24393">
    <property type="entry name" value="ZINC FINGER PROTEIN"/>
    <property type="match status" value="1"/>
</dbReference>
<evidence type="ECO:0000256" key="8">
    <source>
        <dbReference type="ARBA" id="ARBA00023125"/>
    </source>
</evidence>
<keyword evidence="3" id="KW-0479">Metal-binding</keyword>
<evidence type="ECO:0000256" key="11">
    <source>
        <dbReference type="PROSITE-ProRule" id="PRU00042"/>
    </source>
</evidence>
<evidence type="ECO:0000256" key="5">
    <source>
        <dbReference type="ARBA" id="ARBA00022771"/>
    </source>
</evidence>
<keyword evidence="15" id="KW-1185">Reference proteome</keyword>
<keyword evidence="2" id="KW-0597">Phosphoprotein</keyword>
<dbReference type="GO" id="GO:0005634">
    <property type="term" value="C:nucleus"/>
    <property type="evidence" value="ECO:0007669"/>
    <property type="project" value="UniProtKB-SubCell"/>
</dbReference>
<evidence type="ECO:0000256" key="3">
    <source>
        <dbReference type="ARBA" id="ARBA00022723"/>
    </source>
</evidence>
<keyword evidence="4" id="KW-0677">Repeat</keyword>
<dbReference type="EMBL" id="JXXN02003001">
    <property type="protein sequence ID" value="THD22098.1"/>
    <property type="molecule type" value="Genomic_DNA"/>
</dbReference>
<dbReference type="FunFam" id="3.30.160.60:FF:000690">
    <property type="entry name" value="Zinc finger protein 354C"/>
    <property type="match status" value="1"/>
</dbReference>
<feature type="compositionally biased region" description="Polar residues" evidence="12">
    <location>
        <begin position="995"/>
        <end position="1012"/>
    </location>
</feature>
<evidence type="ECO:0000256" key="10">
    <source>
        <dbReference type="ARBA" id="ARBA00023242"/>
    </source>
</evidence>
<dbReference type="AlphaFoldDB" id="A0A4E0RLD9"/>
<keyword evidence="7" id="KW-0805">Transcription regulation</keyword>
<evidence type="ECO:0000313" key="15">
    <source>
        <dbReference type="Proteomes" id="UP000230066"/>
    </source>
</evidence>
<evidence type="ECO:0000256" key="6">
    <source>
        <dbReference type="ARBA" id="ARBA00022833"/>
    </source>
</evidence>
<keyword evidence="10" id="KW-0539">Nucleus</keyword>
<feature type="region of interest" description="Disordered" evidence="12">
    <location>
        <begin position="76"/>
        <end position="101"/>
    </location>
</feature>
<keyword evidence="9" id="KW-0804">Transcription</keyword>
<evidence type="ECO:0000259" key="13">
    <source>
        <dbReference type="PROSITE" id="PS50157"/>
    </source>
</evidence>
<dbReference type="GO" id="GO:0001228">
    <property type="term" value="F:DNA-binding transcription activator activity, RNA polymerase II-specific"/>
    <property type="evidence" value="ECO:0007669"/>
    <property type="project" value="TreeGrafter"/>
</dbReference>
<reference evidence="14" key="1">
    <citation type="submission" date="2019-03" db="EMBL/GenBank/DDBJ databases">
        <title>Improved annotation for the trematode Fasciola hepatica.</title>
        <authorList>
            <person name="Choi Y.-J."/>
            <person name="Martin J."/>
            <person name="Mitreva M."/>
        </authorList>
    </citation>
    <scope>NUCLEOTIDE SEQUENCE [LARGE SCALE GENOMIC DNA]</scope>
</reference>
<protein>
    <submittedName>
        <fullName evidence="14">Zinc finger protein</fullName>
    </submittedName>
</protein>
<evidence type="ECO:0000256" key="2">
    <source>
        <dbReference type="ARBA" id="ARBA00022553"/>
    </source>
</evidence>
<keyword evidence="5 11" id="KW-0863">Zinc-finger</keyword>